<sequence length="340" mass="39452">MPVEGFISNSFVGIIFPTSCVDYLSNLTIIVSFVIFSGGYHEHLVTFRWLTQILTDLLWKYCQPRKPPWTHYLEMKEESLKRHGNEDMLNVWLYRFQTKRISTPWTGIINHVVSYSRSVWDGLRCNRWIESNDLLRKRHLLTRTESHKKALTRPRVKWRKASESAYPTNVLESIVLLLSLLNYSIHGDMANSKVLFSGLKFGKCSSVVEARLMRFWEARNVKCGGELMWVDLLMVNSTIIHATIRANRLPTFRRRLTAGAMYSISDYGKPEIKKSSYLYDMDSDDEQCLVRIHERSYAENSVSYEITEDMFEKASRPVMIMEMHVNISGPTKVDVGGNDS</sequence>
<reference evidence="1" key="1">
    <citation type="submission" date="2019-12" db="EMBL/GenBank/DDBJ databases">
        <title>Genome sequencing and annotation of Brassica cretica.</title>
        <authorList>
            <person name="Studholme D.J."/>
            <person name="Sarris P.F."/>
        </authorList>
    </citation>
    <scope>NUCLEOTIDE SEQUENCE</scope>
    <source>
        <strain evidence="1">PFS-001/15</strain>
        <tissue evidence="1">Leaf</tissue>
    </source>
</reference>
<gene>
    <name evidence="1" type="ORF">F2Q68_00031741</name>
</gene>
<accession>A0A8S9GGK7</accession>
<evidence type="ECO:0000313" key="2">
    <source>
        <dbReference type="Proteomes" id="UP000712281"/>
    </source>
</evidence>
<dbReference type="Proteomes" id="UP000712281">
    <property type="component" value="Unassembled WGS sequence"/>
</dbReference>
<organism evidence="1 2">
    <name type="scientific">Brassica cretica</name>
    <name type="common">Mustard</name>
    <dbReference type="NCBI Taxonomy" id="69181"/>
    <lineage>
        <taxon>Eukaryota</taxon>
        <taxon>Viridiplantae</taxon>
        <taxon>Streptophyta</taxon>
        <taxon>Embryophyta</taxon>
        <taxon>Tracheophyta</taxon>
        <taxon>Spermatophyta</taxon>
        <taxon>Magnoliopsida</taxon>
        <taxon>eudicotyledons</taxon>
        <taxon>Gunneridae</taxon>
        <taxon>Pentapetalae</taxon>
        <taxon>rosids</taxon>
        <taxon>malvids</taxon>
        <taxon>Brassicales</taxon>
        <taxon>Brassicaceae</taxon>
        <taxon>Brassiceae</taxon>
        <taxon>Brassica</taxon>
    </lineage>
</organism>
<name>A0A8S9GGK7_BRACR</name>
<proteinExistence type="predicted"/>
<dbReference type="EMBL" id="QGKW02002005">
    <property type="protein sequence ID" value="KAF2543376.1"/>
    <property type="molecule type" value="Genomic_DNA"/>
</dbReference>
<comment type="caution">
    <text evidence="1">The sequence shown here is derived from an EMBL/GenBank/DDBJ whole genome shotgun (WGS) entry which is preliminary data.</text>
</comment>
<dbReference type="AlphaFoldDB" id="A0A8S9GGK7"/>
<evidence type="ECO:0000313" key="1">
    <source>
        <dbReference type="EMBL" id="KAF2543376.1"/>
    </source>
</evidence>
<protein>
    <submittedName>
        <fullName evidence="1">Uncharacterized protein</fullName>
    </submittedName>
</protein>